<reference evidence="8 9" key="1">
    <citation type="journal article" date="2018" name="Syst. Appl. Microbiol.">
        <title>A new symbiotic nanoarchaeote (Candidatus Nanoclepta minutus) and its host (Zestosphaera tikiterensis gen. nov., sp. nov.) from a New Zealand hot spring.</title>
        <authorList>
            <person name="St John E."/>
            <person name="Liu Y."/>
            <person name="Podar M."/>
            <person name="Stott M.B."/>
            <person name="Meneghin J."/>
            <person name="Chen Z."/>
            <person name="Lagutin K."/>
            <person name="Mitchell K."/>
            <person name="Reysenbach A.L."/>
        </authorList>
    </citation>
    <scope>NUCLEOTIDE SEQUENCE [LARGE SCALE GENOMIC DNA]</scope>
    <source>
        <strain evidence="8">NZ3</strain>
    </source>
</reference>
<evidence type="ECO:0000259" key="7">
    <source>
        <dbReference type="Pfam" id="PF00694"/>
    </source>
</evidence>
<evidence type="ECO:0000313" key="9">
    <source>
        <dbReference type="Proteomes" id="UP000244093"/>
    </source>
</evidence>
<comment type="catalytic activity">
    <reaction evidence="6">
        <text>(2R,3S)-3-isopropylmalate = (2S)-2-isopropylmalate</text>
        <dbReference type="Rhea" id="RHEA:32287"/>
        <dbReference type="ChEBI" id="CHEBI:1178"/>
        <dbReference type="ChEBI" id="CHEBI:35121"/>
        <dbReference type="EC" id="4.2.1.33"/>
    </reaction>
</comment>
<evidence type="ECO:0000313" key="8">
    <source>
        <dbReference type="EMBL" id="PUA33441.1"/>
    </source>
</evidence>
<keyword evidence="5 6" id="KW-0100">Branched-chain amino acid biosynthesis</keyword>
<comment type="similarity">
    <text evidence="1 6">Belongs to the LeuD family. LeuD type 2 subfamily.</text>
</comment>
<evidence type="ECO:0000256" key="5">
    <source>
        <dbReference type="ARBA" id="ARBA00023304"/>
    </source>
</evidence>
<gene>
    <name evidence="6" type="primary">leuD</name>
    <name evidence="8" type="ORF">B7O98_03190</name>
</gene>
<comment type="function">
    <text evidence="6">Catalyzes the isomerization between 2-isopropylmalate and 3-isopropylmalate, via the formation of 2-isopropylmaleate.</text>
</comment>
<dbReference type="PANTHER" id="PTHR43345:SF2">
    <property type="entry name" value="3-ISOPROPYLMALATE DEHYDRATASE SMALL SUBUNIT 1"/>
    <property type="match status" value="1"/>
</dbReference>
<comment type="caution">
    <text evidence="8">The sequence shown here is derived from an EMBL/GenBank/DDBJ whole genome shotgun (WGS) entry which is preliminary data.</text>
</comment>
<dbReference type="GO" id="GO:0003861">
    <property type="term" value="F:3-isopropylmalate dehydratase activity"/>
    <property type="evidence" value="ECO:0007669"/>
    <property type="project" value="UniProtKB-UniRule"/>
</dbReference>
<dbReference type="InterPro" id="IPR000573">
    <property type="entry name" value="AconitaseA/IPMdHydase_ssu_swvl"/>
</dbReference>
<dbReference type="EC" id="4.2.1.33" evidence="6"/>
<keyword evidence="2 6" id="KW-0432">Leucine biosynthesis</keyword>
<name>A0A2R7Y7C6_9CREN</name>
<dbReference type="GO" id="GO:0009098">
    <property type="term" value="P:L-leucine biosynthetic process"/>
    <property type="evidence" value="ECO:0007669"/>
    <property type="project" value="UniProtKB-UniRule"/>
</dbReference>
<evidence type="ECO:0000256" key="4">
    <source>
        <dbReference type="ARBA" id="ARBA00023239"/>
    </source>
</evidence>
<dbReference type="SUPFAM" id="SSF52016">
    <property type="entry name" value="LeuD/IlvD-like"/>
    <property type="match status" value="1"/>
</dbReference>
<dbReference type="PANTHER" id="PTHR43345">
    <property type="entry name" value="3-ISOPROPYLMALATE DEHYDRATASE SMALL SUBUNIT 2-RELATED-RELATED"/>
    <property type="match status" value="1"/>
</dbReference>
<organism evidence="8 9">
    <name type="scientific">Zestosphaera tikiterensis</name>
    <dbReference type="NCBI Taxonomy" id="1973259"/>
    <lineage>
        <taxon>Archaea</taxon>
        <taxon>Thermoproteota</taxon>
        <taxon>Thermoprotei</taxon>
        <taxon>Desulfurococcales</taxon>
        <taxon>Desulfurococcaceae</taxon>
        <taxon>Zestosphaera</taxon>
    </lineage>
</organism>
<dbReference type="InterPro" id="IPR015928">
    <property type="entry name" value="Aconitase/3IPM_dehydase_swvl"/>
</dbReference>
<dbReference type="CDD" id="cd01577">
    <property type="entry name" value="IPMI_Swivel"/>
    <property type="match status" value="1"/>
</dbReference>
<keyword evidence="3 6" id="KW-0028">Amino-acid biosynthesis</keyword>
<dbReference type="HAMAP" id="MF_01032">
    <property type="entry name" value="LeuD_type2"/>
    <property type="match status" value="1"/>
</dbReference>
<dbReference type="Pfam" id="PF00694">
    <property type="entry name" value="Aconitase_C"/>
    <property type="match status" value="1"/>
</dbReference>
<evidence type="ECO:0000256" key="6">
    <source>
        <dbReference type="HAMAP-Rule" id="MF_01032"/>
    </source>
</evidence>
<comment type="pathway">
    <text evidence="6">Amino-acid biosynthesis; L-leucine biosynthesis; L-leucine from 3-methyl-2-oxobutanoate: step 2/4.</text>
</comment>
<dbReference type="NCBIfam" id="TIGR02087">
    <property type="entry name" value="LEUD_arch"/>
    <property type="match status" value="1"/>
</dbReference>
<evidence type="ECO:0000256" key="1">
    <source>
        <dbReference type="ARBA" id="ARBA00009869"/>
    </source>
</evidence>
<comment type="subunit">
    <text evidence="6">Heterodimer of LeuC and LeuD.</text>
</comment>
<feature type="domain" description="Aconitase A/isopropylmalate dehydratase small subunit swivel" evidence="7">
    <location>
        <begin position="54"/>
        <end position="110"/>
    </location>
</feature>
<dbReference type="AlphaFoldDB" id="A0A2R7Y7C6"/>
<sequence>MSSEVIKGKVLVVGDNIDTDLIVPGKYLTLKEASDLGKHVLEGLDPSIPDKIEKEGIRVIVAGRNFGCGSSREHAVLAIIGAGIKAVVAESFARIFYRNAINRGLIVIEAKGLRNKVRDGDIITIDLDKHSITIPTGEEVSFKPLPEEVMKIIKAGGLIEYLKKQKETKEATR</sequence>
<evidence type="ECO:0000256" key="3">
    <source>
        <dbReference type="ARBA" id="ARBA00022605"/>
    </source>
</evidence>
<accession>A0A2R7Y7C6</accession>
<dbReference type="InterPro" id="IPR050075">
    <property type="entry name" value="LeuD"/>
</dbReference>
<evidence type="ECO:0000256" key="2">
    <source>
        <dbReference type="ARBA" id="ARBA00022430"/>
    </source>
</evidence>
<dbReference type="Gene3D" id="3.20.19.10">
    <property type="entry name" value="Aconitase, domain 4"/>
    <property type="match status" value="1"/>
</dbReference>
<dbReference type="EMBL" id="NBVN01000002">
    <property type="protein sequence ID" value="PUA33441.1"/>
    <property type="molecule type" value="Genomic_DNA"/>
</dbReference>
<protein>
    <recommendedName>
        <fullName evidence="6">3-isopropylmalate dehydratase small subunit</fullName>
        <ecNumber evidence="6">4.2.1.33</ecNumber>
    </recommendedName>
    <alternativeName>
        <fullName evidence="6">Alpha-IPM isomerase</fullName>
        <shortName evidence="6">IPMI</shortName>
    </alternativeName>
    <alternativeName>
        <fullName evidence="6">Isopropylmalate isomerase</fullName>
    </alternativeName>
</protein>
<dbReference type="InterPro" id="IPR033940">
    <property type="entry name" value="IPMI_Swivel"/>
</dbReference>
<dbReference type="Proteomes" id="UP000244093">
    <property type="component" value="Unassembled WGS sequence"/>
</dbReference>
<proteinExistence type="inferred from homology"/>
<dbReference type="UniPathway" id="UPA00048">
    <property type="reaction ID" value="UER00071"/>
</dbReference>
<dbReference type="InterPro" id="IPR011827">
    <property type="entry name" value="LeuD_type2/HacB/DmdB"/>
</dbReference>
<keyword evidence="4 6" id="KW-0456">Lyase</keyword>